<reference evidence="1 2" key="1">
    <citation type="submission" date="2012-12" db="EMBL/GenBank/DDBJ databases">
        <title>Genome assembly of Fulvivirga imtechensis AK7.</title>
        <authorList>
            <person name="Nupur N."/>
            <person name="Khatri I."/>
            <person name="Kumar R."/>
            <person name="Subramanian S."/>
            <person name="Pinnaka A."/>
        </authorList>
    </citation>
    <scope>NUCLEOTIDE SEQUENCE [LARGE SCALE GENOMIC DNA]</scope>
    <source>
        <strain evidence="1 2">AK7</strain>
    </source>
</reference>
<accession>L8JSN3</accession>
<sequence>MIKPITGCFDDGSSGWQAKTLVIRKIIANILAFIYKSLNNF</sequence>
<protein>
    <submittedName>
        <fullName evidence="1">Uncharacterized protein</fullName>
    </submittedName>
</protein>
<gene>
    <name evidence="1" type="ORF">C900_01976</name>
</gene>
<dbReference type="Proteomes" id="UP000011135">
    <property type="component" value="Unassembled WGS sequence"/>
</dbReference>
<organism evidence="1 2">
    <name type="scientific">Fulvivirga imtechensis AK7</name>
    <dbReference type="NCBI Taxonomy" id="1237149"/>
    <lineage>
        <taxon>Bacteria</taxon>
        <taxon>Pseudomonadati</taxon>
        <taxon>Bacteroidota</taxon>
        <taxon>Cytophagia</taxon>
        <taxon>Cytophagales</taxon>
        <taxon>Fulvivirgaceae</taxon>
        <taxon>Fulvivirga</taxon>
    </lineage>
</organism>
<keyword evidence="2" id="KW-1185">Reference proteome</keyword>
<proteinExistence type="predicted"/>
<dbReference type="AlphaFoldDB" id="L8JSN3"/>
<evidence type="ECO:0000313" key="2">
    <source>
        <dbReference type="Proteomes" id="UP000011135"/>
    </source>
</evidence>
<name>L8JSN3_9BACT</name>
<evidence type="ECO:0000313" key="1">
    <source>
        <dbReference type="EMBL" id="ELR71981.1"/>
    </source>
</evidence>
<dbReference type="EMBL" id="AMZN01000029">
    <property type="protein sequence ID" value="ELR71981.1"/>
    <property type="molecule type" value="Genomic_DNA"/>
</dbReference>
<comment type="caution">
    <text evidence="1">The sequence shown here is derived from an EMBL/GenBank/DDBJ whole genome shotgun (WGS) entry which is preliminary data.</text>
</comment>